<feature type="transmembrane region" description="Helical" evidence="2">
    <location>
        <begin position="1170"/>
        <end position="1187"/>
    </location>
</feature>
<name>A0A5N7AWC2_9EURO</name>
<dbReference type="Proteomes" id="UP000326198">
    <property type="component" value="Unassembled WGS sequence"/>
</dbReference>
<dbReference type="PANTHER" id="PTHR12526:SF604">
    <property type="entry name" value="TRANSFERASE, PUTATIVE (AFU_ORTHOLOGUE AFUA_4G14070)-RELATED"/>
    <property type="match status" value="1"/>
</dbReference>
<accession>A0A5N7AWC2</accession>
<feature type="transmembrane region" description="Helical" evidence="2">
    <location>
        <begin position="988"/>
        <end position="1007"/>
    </location>
</feature>
<evidence type="ECO:0000256" key="2">
    <source>
        <dbReference type="SAM" id="Phobius"/>
    </source>
</evidence>
<keyword evidence="2" id="KW-1133">Transmembrane helix</keyword>
<sequence>MGADFLGLDAVGWHAMVKTWWDQVLAACLLATIVCGGLYILFLVGRQVRKNWRERNQLSEVPAVISRYLERLSKEAQPLSTERYAGKELQSFGVFLGSLSNPPTPDQVQLLQQWDITVLDPTQQGVLSSLSGQHTTSYTLGRLDVRALASSERASDNDEVVQALEAISQTLRAHFKQPQDTQSPFNGVLLADFLAHFQPVVLNILVKYINQLGLDVWLELAPPAYISEQQCREIDMLPIRGFIYRNATISPDGSSCNYFQMTEMRTAMRAIASQKSMGGMTIATWETVDDGVELSHDVIHRTFKWCNYRSARCWIAPCSALTDATVAAASTITEEPLGALMWMKGNEVTEAHNLWRSNGKVRKTPYGHDALYESLQPFIPDLPAKLSLSPPTKESPVDSESTVIDELHWPSHPELTQANPFSVSPAGNDYTGLGCFQLGLDCTSRDITDLIDAQRHVKDLKLLECIKLDELRGIAGQLRALQKETHATPSGVFNAAKELVDLLSSCNSSETDTLKVYVGLHSGFRTRLETQVWGLYDVDATSGALNIYLSAKAQDRTSTLLHTFMSSRGYSRFDCLMAEVALATQTENLSETWGLPPRIMHDIEQLTPTEAILFLRRLTISECSMSSVLSQKVRAFCEYQLIEAPSLAQLRALSSTAYLGGEISAEDLVSSRLAWYREQGCWCPDPSVAVALFKEVDARLPAILINGELQLLTQLATVAHAVLQPDQIDAGADLFALSVFCAFRKLALNEVYLEVLDRNPLPNNDMLQASCFAEMYAVGARCDMYFDMAPILLGKIIATRYRAYYDVHQPPRRDDMFTELPTAYSSMDIDLDPKGEQERPSVFYQFTFLGIFAVPALIDIIMLTTVGRGLYLTTFMSNIDKSLATLALMIALILCGGFGGWISSGGNYYLNAMAFPAMSMFVLTRFVAGLAVAFVGGIFAMIGIGVISGFEHGVVFFLYFVMLSTFLMTLSALSVYQIPGFQFQSGRTVIMMCIPILFISPVITIWVHHDTWVYIPFLWLFLICLLIGARMVISQWNTWYLGIPRITDSDVVNWYLKTRPRDSLPADVKDIGTTPIPRQALQESVEKERNRHFWSRSTADPLVRKLADGYSATMFLLVWYCRYSRTKLPRPYSPTWNLQLKASVDTMSDMQRGVKLHNAFLHWRHTGGDVWCGILYFILALVDKWTALLTGQSVVGLSNVSSMKYRLATGFGLAYYLMGAVILDAVSQPLWSLANKTTSRAIASLESLEEAKRDNIRARRALYWKSLAKFFFFHIWGAAISLALMWAFEATSDATIMYLAYVGSYSGLLWYQYNKIFTGVLAVIPLALGTVIGFILGILLHIYVPAFAYSSVICLASGTWTAALVSLYMIDIWMPFWKKETTTQSASKNEPPFYTCSALDPCPDISQTTLSQTFDGISALPADVRYRLQPSQHPGVEVMQILQSQCNSKKSARVEAAFRLAGGLVSLAAELWQQGKITVELVSAGHLLHNEQKIRAISRSTTNGLHIFVVIGPDLVENEWVSDIRRNCRMIAEAIVQATAECKSGISHSHSLLTELLLVDDRDGEQVPVPEGVKRQLESCTGERMRVIGYWQKTLLRHLLLGLECDLDWDKLPKDVRSFLLKRCCAQSCRLSSTQMDWIQSRFSADESLSIEEFISRCNLGAELAVSVTSYTETLPPNHDFQPAFLDSWSMGAQLPSSPNLSDLGLFGTVKLTLSRLHEKVKTCIKFTIISLVADPEYQRELNYIIRGQPLIFAWPATLILNTVWTICKALQRFILPLVLLHGREKVSTLYKNMKGRKTVLENNRVTIESLNGPSTCFFETMSDGTLRLQQYSGRHEEKPTDTKHLTAINTYKDKLILQKREEYSNGTLHNEFIYDYTSVNDGRNAKLPSRRQCIGGALNGQVVQYDKRGHITSGSTMRNGDPVSFEFSYRKHAKFDDELLRAEFVSGHNKIQVAWCMPPSNRPDKLNKWIPYPRVTEATFMKESDVYNAKWTYDHKFHPIISTTLNGEPSLTPAMIQDDWYNVLQKPKNCSFLDDNPLFSFSSIDAGFVSRVFGWNVKRYPIPTSRAREHLWRSWKSGKEFDASTTRWLDELLLRSDRVLSPYWRKRDFGRLEAAGKYLDALGDTVLARVDMDPEVSSWTWLAFKMSDLYSFGQGGDARINTRTLSTQLQDSDSQLHILALDTATWPNEPGGVSACRRDLVNNLKSTRWHIIAEAANDFGVPRFQIERNVQSLAVVPQWGLDFLNPTHGVFQSSLDSEVAERSFGTRKSDIEQNFLPILTSLVRCARTTQHTRQHIEEATKALIDLNTYFESSRNWNDVWMSDVVKDAWRNLWLVDDIDGIMPISQWRTAEHPTLVQLDTALDMWHRYLFVFSVPVPEKIPDIFQASHHFTGATYGVLCKIKRKCALHVWDHSISLREMVTFLSGAISFDSSFVNTTLIYLGRLSCVLAEHHADVVLPCAEFFNPGWEAELGTCEGVLQHRRAFQRKIDPVVNGITDMEKYKPIETIKTEAPTVVMLSHIRYVKDIKTAVMATDVIVNKWGFKDYRLHIYGDMEKTPGYSSECQEIIASKGLRDHVVLKGLGNPSVVLQDAWLFMNSSISEGLPLAMGEAALTGVPVVCTDVGASFCVVTDSKTGKRFSEVVAPNDALSLAQAQIRILALVDEWAPFAEDEAGYQPPKLSLRPSPEEVDQISKRMYAKTEQRRRLGMRGRDNVLNNFSEHRYLREHEQMLWIGKYQSRSFIARERMASSNNSSLGFTKEQRALLVQHQHQQHQQSSSSRTWWGRWRRGPDQFGSAGSSSESV</sequence>
<evidence type="ECO:0000313" key="4">
    <source>
        <dbReference type="Proteomes" id="UP000326198"/>
    </source>
</evidence>
<reference evidence="3 4" key="1">
    <citation type="submission" date="2019-04" db="EMBL/GenBank/DDBJ databases">
        <title>Friends and foes A comparative genomics studyof 23 Aspergillus species from section Flavi.</title>
        <authorList>
            <consortium name="DOE Joint Genome Institute"/>
            <person name="Kjaerbolling I."/>
            <person name="Vesth T."/>
            <person name="Frisvad J.C."/>
            <person name="Nybo J.L."/>
            <person name="Theobald S."/>
            <person name="Kildgaard S."/>
            <person name="Isbrandt T."/>
            <person name="Kuo A."/>
            <person name="Sato A."/>
            <person name="Lyhne E.K."/>
            <person name="Kogle M.E."/>
            <person name="Wiebenga A."/>
            <person name="Kun R.S."/>
            <person name="Lubbers R.J."/>
            <person name="Makela M.R."/>
            <person name="Barry K."/>
            <person name="Chovatia M."/>
            <person name="Clum A."/>
            <person name="Daum C."/>
            <person name="Haridas S."/>
            <person name="He G."/>
            <person name="LaButti K."/>
            <person name="Lipzen A."/>
            <person name="Mondo S."/>
            <person name="Riley R."/>
            <person name="Salamov A."/>
            <person name="Simmons B.A."/>
            <person name="Magnuson J.K."/>
            <person name="Henrissat B."/>
            <person name="Mortensen U.H."/>
            <person name="Larsen T.O."/>
            <person name="Devries R.P."/>
            <person name="Grigoriev I.V."/>
            <person name="Machida M."/>
            <person name="Baker S.E."/>
            <person name="Andersen M.R."/>
        </authorList>
    </citation>
    <scope>NUCLEOTIDE SEQUENCE [LARGE SCALE GENOMIC DNA]</scope>
    <source>
        <strain evidence="3 4">IBT 29228</strain>
    </source>
</reference>
<dbReference type="PANTHER" id="PTHR12526">
    <property type="entry name" value="GLYCOSYLTRANSFERASE"/>
    <property type="match status" value="1"/>
</dbReference>
<dbReference type="EMBL" id="ML736293">
    <property type="protein sequence ID" value="KAE8374154.1"/>
    <property type="molecule type" value="Genomic_DNA"/>
</dbReference>
<dbReference type="Pfam" id="PF13692">
    <property type="entry name" value="Glyco_trans_1_4"/>
    <property type="match status" value="1"/>
</dbReference>
<evidence type="ECO:0000313" key="3">
    <source>
        <dbReference type="EMBL" id="KAE8374154.1"/>
    </source>
</evidence>
<feature type="transmembrane region" description="Helical" evidence="2">
    <location>
        <begin position="1320"/>
        <end position="1343"/>
    </location>
</feature>
<feature type="transmembrane region" description="Helical" evidence="2">
    <location>
        <begin position="883"/>
        <end position="910"/>
    </location>
</feature>
<feature type="transmembrane region" description="Helical" evidence="2">
    <location>
        <begin position="1349"/>
        <end position="1370"/>
    </location>
</feature>
<feature type="region of interest" description="Disordered" evidence="1">
    <location>
        <begin position="2765"/>
        <end position="2803"/>
    </location>
</feature>
<feature type="transmembrane region" description="Helical" evidence="2">
    <location>
        <begin position="1267"/>
        <end position="1288"/>
    </location>
</feature>
<dbReference type="OrthoDB" id="2582433at2759"/>
<keyword evidence="2" id="KW-0472">Membrane</keyword>
<proteinExistence type="predicted"/>
<feature type="transmembrane region" description="Helical" evidence="2">
    <location>
        <begin position="20"/>
        <end position="45"/>
    </location>
</feature>
<feature type="compositionally biased region" description="Low complexity" evidence="1">
    <location>
        <begin position="2767"/>
        <end position="2784"/>
    </location>
</feature>
<keyword evidence="4" id="KW-1185">Reference proteome</keyword>
<feature type="transmembrane region" description="Helical" evidence="2">
    <location>
        <begin position="956"/>
        <end position="976"/>
    </location>
</feature>
<protein>
    <submittedName>
        <fullName evidence="3">Uncharacterized protein</fullName>
    </submittedName>
</protein>
<dbReference type="SUPFAM" id="SSF53756">
    <property type="entry name" value="UDP-Glycosyltransferase/glycogen phosphorylase"/>
    <property type="match status" value="1"/>
</dbReference>
<feature type="transmembrane region" description="Helical" evidence="2">
    <location>
        <begin position="842"/>
        <end position="863"/>
    </location>
</feature>
<keyword evidence="2" id="KW-0812">Transmembrane</keyword>
<feature type="transmembrane region" description="Helical" evidence="2">
    <location>
        <begin position="922"/>
        <end position="950"/>
    </location>
</feature>
<gene>
    <name evidence="3" type="ORF">BDV26DRAFT_51076</name>
</gene>
<evidence type="ECO:0000256" key="1">
    <source>
        <dbReference type="SAM" id="MobiDB-lite"/>
    </source>
</evidence>
<feature type="transmembrane region" description="Helical" evidence="2">
    <location>
        <begin position="1207"/>
        <end position="1226"/>
    </location>
</feature>
<dbReference type="Gene3D" id="3.40.50.2000">
    <property type="entry name" value="Glycogen Phosphorylase B"/>
    <property type="match status" value="1"/>
</dbReference>
<feature type="transmembrane region" description="Helical" evidence="2">
    <location>
        <begin position="1013"/>
        <end position="1033"/>
    </location>
</feature>
<organism evidence="3 4">
    <name type="scientific">Aspergillus bertholletiae</name>
    <dbReference type="NCBI Taxonomy" id="1226010"/>
    <lineage>
        <taxon>Eukaryota</taxon>
        <taxon>Fungi</taxon>
        <taxon>Dikarya</taxon>
        <taxon>Ascomycota</taxon>
        <taxon>Pezizomycotina</taxon>
        <taxon>Eurotiomycetes</taxon>
        <taxon>Eurotiomycetidae</taxon>
        <taxon>Eurotiales</taxon>
        <taxon>Aspergillaceae</taxon>
        <taxon>Aspergillus</taxon>
        <taxon>Aspergillus subgen. Circumdati</taxon>
    </lineage>
</organism>